<keyword evidence="16" id="KW-1185">Reference proteome</keyword>
<feature type="domain" description="PLD phosphodiesterase" evidence="14">
    <location>
        <begin position="141"/>
        <end position="168"/>
    </location>
</feature>
<evidence type="ECO:0000256" key="13">
    <source>
        <dbReference type="SAM" id="Phobius"/>
    </source>
</evidence>
<evidence type="ECO:0000256" key="11">
    <source>
        <dbReference type="ARBA" id="ARBA00023264"/>
    </source>
</evidence>
<dbReference type="AlphaFoldDB" id="A0A1H0B7R2"/>
<evidence type="ECO:0000259" key="14">
    <source>
        <dbReference type="PROSITE" id="PS50035"/>
    </source>
</evidence>
<dbReference type="EC" id="2.7.8.-" evidence="12"/>
<evidence type="ECO:0000256" key="8">
    <source>
        <dbReference type="ARBA" id="ARBA00023098"/>
    </source>
</evidence>
<dbReference type="PROSITE" id="PS50035">
    <property type="entry name" value="PLD"/>
    <property type="match status" value="2"/>
</dbReference>
<dbReference type="Gene3D" id="3.30.870.10">
    <property type="entry name" value="Endonuclease Chain A"/>
    <property type="match status" value="2"/>
</dbReference>
<evidence type="ECO:0000256" key="12">
    <source>
        <dbReference type="NCBIfam" id="TIGR04265"/>
    </source>
</evidence>
<dbReference type="CDD" id="cd09110">
    <property type="entry name" value="PLDc_CLS_1"/>
    <property type="match status" value="1"/>
</dbReference>
<keyword evidence="7 13" id="KW-1133">Transmembrane helix</keyword>
<feature type="domain" description="PLD phosphodiesterase" evidence="14">
    <location>
        <begin position="311"/>
        <end position="338"/>
    </location>
</feature>
<evidence type="ECO:0000256" key="5">
    <source>
        <dbReference type="ARBA" id="ARBA00022692"/>
    </source>
</evidence>
<dbReference type="GO" id="GO:0008808">
    <property type="term" value="F:cardiolipin synthase activity"/>
    <property type="evidence" value="ECO:0007669"/>
    <property type="project" value="UniProtKB-UniRule"/>
</dbReference>
<dbReference type="InterPro" id="IPR001736">
    <property type="entry name" value="PLipase_D/transphosphatidylase"/>
</dbReference>
<proteinExistence type="predicted"/>
<gene>
    <name evidence="15" type="ORF">SAMN04488137_4391</name>
</gene>
<dbReference type="SUPFAM" id="SSF56024">
    <property type="entry name" value="Phospholipase D/nuclease"/>
    <property type="match status" value="2"/>
</dbReference>
<dbReference type="PANTHER" id="PTHR21248:SF7">
    <property type="entry name" value="MINOR CARDIOLIPIN SYNTHASE CLSB"/>
    <property type="match status" value="1"/>
</dbReference>
<sequence length="398" mass="46145">MVAVIVIVLILLLFLFFFIWLDFYLGRKNVQRHEIKTPSPCSGNAALLTTGTQFFDTLFEEVEKARHHVHIQFYIYHEDCIGKEMSTLLKKKAKEGVNVRLLVDYMGSFFLKKKAIRELKKAGVQFAYSFTPGFPYFFYKLNRRNHRKITIIDGNRGFMGGFNVGDEYLGRDPKLGYWRDYHLQLSGPVMHTFQQQFMMDWETASGEKISGSGYFPELEEGPVKITALFSAKDIYSFCLQQINQAQISITIGSPYFIPDRALQNALLDAIKRGVEVTLLVPMKSDHLLVKEASYFYFKDLLEAGCIIEEYYEGFFHAKVFLVDDKICDIGTANFDQRSFFTNSEVNCIFEDRGLIEEAKKAIKEDLDRSETLTMTVWERMSYWKKAKILFSKVFSPFL</sequence>
<evidence type="ECO:0000256" key="7">
    <source>
        <dbReference type="ARBA" id="ARBA00022989"/>
    </source>
</evidence>
<evidence type="ECO:0000256" key="4">
    <source>
        <dbReference type="ARBA" id="ARBA00022679"/>
    </source>
</evidence>
<evidence type="ECO:0000256" key="6">
    <source>
        <dbReference type="ARBA" id="ARBA00022737"/>
    </source>
</evidence>
<dbReference type="PANTHER" id="PTHR21248">
    <property type="entry name" value="CARDIOLIPIN SYNTHASE"/>
    <property type="match status" value="1"/>
</dbReference>
<comment type="subcellular location">
    <subcellularLocation>
        <location evidence="1">Cell membrane</location>
    </subcellularLocation>
</comment>
<protein>
    <recommendedName>
        <fullName evidence="12">Cardiolipin synthase</fullName>
        <ecNumber evidence="12">2.7.8.-</ecNumber>
    </recommendedName>
</protein>
<organism evidence="15 16">
    <name type="scientific">Fictibacillus solisalsi</name>
    <dbReference type="NCBI Taxonomy" id="459525"/>
    <lineage>
        <taxon>Bacteria</taxon>
        <taxon>Bacillati</taxon>
        <taxon>Bacillota</taxon>
        <taxon>Bacilli</taxon>
        <taxon>Bacillales</taxon>
        <taxon>Fictibacillaceae</taxon>
        <taxon>Fictibacillus</taxon>
    </lineage>
</organism>
<reference evidence="16" key="1">
    <citation type="submission" date="2016-10" db="EMBL/GenBank/DDBJ databases">
        <authorList>
            <person name="Varghese N."/>
            <person name="Submissions S."/>
        </authorList>
    </citation>
    <scope>NUCLEOTIDE SEQUENCE [LARGE SCALE GENOMIC DNA]</scope>
    <source>
        <strain evidence="16">CGMCC 1.6854</strain>
    </source>
</reference>
<feature type="transmembrane region" description="Helical" evidence="13">
    <location>
        <begin position="122"/>
        <end position="139"/>
    </location>
</feature>
<evidence type="ECO:0000256" key="10">
    <source>
        <dbReference type="ARBA" id="ARBA00023209"/>
    </source>
</evidence>
<dbReference type="Pfam" id="PF13091">
    <property type="entry name" value="PLDc_2"/>
    <property type="match status" value="2"/>
</dbReference>
<dbReference type="InterPro" id="IPR025202">
    <property type="entry name" value="PLD-like_dom"/>
</dbReference>
<evidence type="ECO:0000256" key="3">
    <source>
        <dbReference type="ARBA" id="ARBA00022516"/>
    </source>
</evidence>
<dbReference type="RefSeq" id="WP_244520525.1">
    <property type="nucleotide sequence ID" value="NZ_FNHW01000004.1"/>
</dbReference>
<dbReference type="SMART" id="SM00155">
    <property type="entry name" value="PLDc"/>
    <property type="match status" value="2"/>
</dbReference>
<keyword evidence="5 13" id="KW-0812">Transmembrane</keyword>
<keyword evidence="8" id="KW-0443">Lipid metabolism</keyword>
<keyword evidence="9 13" id="KW-0472">Membrane</keyword>
<dbReference type="STRING" id="459525.SAMN04488137_4391"/>
<dbReference type="CDD" id="cd09112">
    <property type="entry name" value="PLDc_CLS_2"/>
    <property type="match status" value="1"/>
</dbReference>
<keyword evidence="6" id="KW-0677">Repeat</keyword>
<evidence type="ECO:0000256" key="2">
    <source>
        <dbReference type="ARBA" id="ARBA00022475"/>
    </source>
</evidence>
<name>A0A1H0B7R2_9BACL</name>
<keyword evidence="2" id="KW-1003">Cell membrane</keyword>
<feature type="transmembrane region" description="Helical" evidence="13">
    <location>
        <begin position="6"/>
        <end position="25"/>
    </location>
</feature>
<keyword evidence="4" id="KW-0808">Transferase</keyword>
<dbReference type="GO" id="GO:0005886">
    <property type="term" value="C:plasma membrane"/>
    <property type="evidence" value="ECO:0007669"/>
    <property type="project" value="UniProtKB-SubCell"/>
</dbReference>
<dbReference type="GO" id="GO:0032049">
    <property type="term" value="P:cardiolipin biosynthetic process"/>
    <property type="evidence" value="ECO:0007669"/>
    <property type="project" value="UniProtKB-UniRule"/>
</dbReference>
<dbReference type="InterPro" id="IPR022924">
    <property type="entry name" value="Cardiolipin_synthase"/>
</dbReference>
<dbReference type="EMBL" id="FNHW01000004">
    <property type="protein sequence ID" value="SDN41697.1"/>
    <property type="molecule type" value="Genomic_DNA"/>
</dbReference>
<dbReference type="FunFam" id="3.30.870.10:FF:000014">
    <property type="entry name" value="Cardiolipin synthase"/>
    <property type="match status" value="1"/>
</dbReference>
<evidence type="ECO:0000313" key="16">
    <source>
        <dbReference type="Proteomes" id="UP000199544"/>
    </source>
</evidence>
<keyword evidence="3" id="KW-0444">Lipid biosynthesis</keyword>
<accession>A0A1H0B7R2</accession>
<dbReference type="Proteomes" id="UP000199544">
    <property type="component" value="Unassembled WGS sequence"/>
</dbReference>
<evidence type="ECO:0000313" key="15">
    <source>
        <dbReference type="EMBL" id="SDN41697.1"/>
    </source>
</evidence>
<dbReference type="NCBIfam" id="TIGR04265">
    <property type="entry name" value="bac_cardiolipin"/>
    <property type="match status" value="1"/>
</dbReference>
<evidence type="ECO:0000256" key="1">
    <source>
        <dbReference type="ARBA" id="ARBA00004236"/>
    </source>
</evidence>
<keyword evidence="10" id="KW-0594">Phospholipid biosynthesis</keyword>
<keyword evidence="11" id="KW-1208">Phospholipid metabolism</keyword>
<evidence type="ECO:0000256" key="9">
    <source>
        <dbReference type="ARBA" id="ARBA00023136"/>
    </source>
</evidence>